<dbReference type="FunFam" id="3.30.70.890:FF:000001">
    <property type="entry name" value="Galactokinase"/>
    <property type="match status" value="1"/>
</dbReference>
<feature type="site" description="Transition state stabilizer" evidence="11">
    <location>
        <position position="26"/>
    </location>
</feature>
<dbReference type="Gene3D" id="3.30.70.890">
    <property type="entry name" value="GHMP kinase, C-terminal domain"/>
    <property type="match status" value="1"/>
</dbReference>
<evidence type="ECO:0000256" key="1">
    <source>
        <dbReference type="ARBA" id="ARBA00006566"/>
    </source>
</evidence>
<dbReference type="KEGG" id="echi:FKX85_03155"/>
<dbReference type="InterPro" id="IPR013750">
    <property type="entry name" value="GHMP_kinase_C_dom"/>
</dbReference>
<dbReference type="InterPro" id="IPR019741">
    <property type="entry name" value="Galactokinase_CS"/>
</dbReference>
<dbReference type="Pfam" id="PF00288">
    <property type="entry name" value="GHMP_kinases_N"/>
    <property type="match status" value="1"/>
</dbReference>
<dbReference type="OrthoDB" id="250531at2"/>
<dbReference type="EMBL" id="CP041253">
    <property type="protein sequence ID" value="QDH78086.1"/>
    <property type="molecule type" value="Genomic_DNA"/>
</dbReference>
<dbReference type="EC" id="2.7.1.6" evidence="11 12"/>
<feature type="binding site" evidence="11">
    <location>
        <position position="219"/>
    </location>
    <ligand>
        <name>substrate</name>
    </ligand>
</feature>
<comment type="pathway">
    <text evidence="11">Carbohydrate metabolism; galactose metabolism.</text>
</comment>
<evidence type="ECO:0000256" key="5">
    <source>
        <dbReference type="ARBA" id="ARBA00022741"/>
    </source>
</evidence>
<feature type="binding site" evidence="11">
    <location>
        <begin position="32"/>
        <end position="35"/>
    </location>
    <ligand>
        <name>substrate</name>
    </ligand>
</feature>
<dbReference type="GO" id="GO:0004335">
    <property type="term" value="F:galactokinase activity"/>
    <property type="evidence" value="ECO:0007669"/>
    <property type="project" value="UniProtKB-UniRule"/>
</dbReference>
<reference evidence="16 17" key="1">
    <citation type="submission" date="2019-06" db="EMBL/GenBank/DDBJ databases">
        <title>Echinicola alkalisoli sp. nov. isolated from saline soil.</title>
        <authorList>
            <person name="Sun J.-Q."/>
            <person name="Xu L."/>
        </authorList>
    </citation>
    <scope>NUCLEOTIDE SEQUENCE [LARGE SCALE GENOMIC DNA]</scope>
    <source>
        <strain evidence="16 17">LN3S3</strain>
    </source>
</reference>
<evidence type="ECO:0000256" key="2">
    <source>
        <dbReference type="ARBA" id="ARBA00022490"/>
    </source>
</evidence>
<dbReference type="NCBIfam" id="NF003705">
    <property type="entry name" value="PRK05322.1"/>
    <property type="match status" value="1"/>
</dbReference>
<dbReference type="GO" id="GO:0005829">
    <property type="term" value="C:cytosol"/>
    <property type="evidence" value="ECO:0007669"/>
    <property type="project" value="TreeGrafter"/>
</dbReference>
<dbReference type="InterPro" id="IPR022963">
    <property type="entry name" value="Galactokinase_bac"/>
</dbReference>
<keyword evidence="9 11" id="KW-0299">Galactose metabolism</keyword>
<evidence type="ECO:0000256" key="9">
    <source>
        <dbReference type="ARBA" id="ARBA00023144"/>
    </source>
</evidence>
<evidence type="ECO:0000256" key="11">
    <source>
        <dbReference type="HAMAP-Rule" id="MF_00246"/>
    </source>
</evidence>
<dbReference type="InterPro" id="IPR020568">
    <property type="entry name" value="Ribosomal_Su5_D2-typ_SF"/>
</dbReference>
<keyword evidence="2 11" id="KW-0963">Cytoplasm</keyword>
<evidence type="ECO:0000313" key="17">
    <source>
        <dbReference type="Proteomes" id="UP000316614"/>
    </source>
</evidence>
<dbReference type="InterPro" id="IPR006206">
    <property type="entry name" value="Mevalonate/galactokinase"/>
</dbReference>
<feature type="binding site" evidence="11">
    <location>
        <begin position="119"/>
        <end position="125"/>
    </location>
    <ligand>
        <name>ATP</name>
        <dbReference type="ChEBI" id="CHEBI:30616"/>
    </ligand>
</feature>
<evidence type="ECO:0000256" key="7">
    <source>
        <dbReference type="ARBA" id="ARBA00022840"/>
    </source>
</evidence>
<evidence type="ECO:0000256" key="4">
    <source>
        <dbReference type="ARBA" id="ARBA00022723"/>
    </source>
</evidence>
<comment type="subcellular location">
    <subcellularLocation>
        <location evidence="11">Cytoplasm</location>
    </subcellularLocation>
</comment>
<organism evidence="16 17">
    <name type="scientific">Echinicola soli</name>
    <dbReference type="NCBI Taxonomy" id="2591634"/>
    <lineage>
        <taxon>Bacteria</taxon>
        <taxon>Pseudomonadati</taxon>
        <taxon>Bacteroidota</taxon>
        <taxon>Cytophagia</taxon>
        <taxon>Cytophagales</taxon>
        <taxon>Cyclobacteriaceae</taxon>
        <taxon>Echinicola</taxon>
    </lineage>
</organism>
<dbReference type="PROSITE" id="PS00106">
    <property type="entry name" value="GALACTOKINASE"/>
    <property type="match status" value="1"/>
</dbReference>
<feature type="binding site" evidence="11">
    <location>
        <position position="125"/>
    </location>
    <ligand>
        <name>Mg(2+)</name>
        <dbReference type="ChEBI" id="CHEBI:18420"/>
    </ligand>
</feature>
<proteinExistence type="inferred from homology"/>
<keyword evidence="5 11" id="KW-0547">Nucleotide-binding</keyword>
<dbReference type="InterPro" id="IPR006203">
    <property type="entry name" value="GHMP_knse_ATP-bd_CS"/>
</dbReference>
<dbReference type="NCBIfam" id="TIGR00131">
    <property type="entry name" value="gal_kin"/>
    <property type="match status" value="1"/>
</dbReference>
<dbReference type="PRINTS" id="PR00473">
    <property type="entry name" value="GALCTOKINASE"/>
</dbReference>
<feature type="domain" description="GHMP kinase C-terminal" evidence="14">
    <location>
        <begin position="281"/>
        <end position="360"/>
    </location>
</feature>
<dbReference type="Pfam" id="PF08544">
    <property type="entry name" value="GHMP_kinases_C"/>
    <property type="match status" value="1"/>
</dbReference>
<dbReference type="InterPro" id="IPR006204">
    <property type="entry name" value="GHMP_kinase_N_dom"/>
</dbReference>
<dbReference type="RefSeq" id="WP_141613348.1">
    <property type="nucleotide sequence ID" value="NZ_CP041253.1"/>
</dbReference>
<feature type="domain" description="GHMP kinase N-terminal" evidence="13">
    <location>
        <begin position="89"/>
        <end position="177"/>
    </location>
</feature>
<evidence type="ECO:0000256" key="6">
    <source>
        <dbReference type="ARBA" id="ARBA00022777"/>
    </source>
</evidence>
<evidence type="ECO:0000259" key="15">
    <source>
        <dbReference type="Pfam" id="PF10509"/>
    </source>
</evidence>
<evidence type="ECO:0000256" key="10">
    <source>
        <dbReference type="ARBA" id="ARBA00023277"/>
    </source>
</evidence>
<evidence type="ECO:0000256" key="3">
    <source>
        <dbReference type="ARBA" id="ARBA00022679"/>
    </source>
</evidence>
<dbReference type="SUPFAM" id="SSF54211">
    <property type="entry name" value="Ribosomal protein S5 domain 2-like"/>
    <property type="match status" value="1"/>
</dbReference>
<feature type="domain" description="Galactokinase N-terminal" evidence="15">
    <location>
        <begin position="9"/>
        <end position="56"/>
    </location>
</feature>
<dbReference type="PROSITE" id="PS00627">
    <property type="entry name" value="GHMP_KINASES_ATP"/>
    <property type="match status" value="1"/>
</dbReference>
<feature type="active site" description="Proton acceptor" evidence="11">
    <location>
        <position position="169"/>
    </location>
</feature>
<dbReference type="SUPFAM" id="SSF55060">
    <property type="entry name" value="GHMP Kinase, C-terminal domain"/>
    <property type="match status" value="1"/>
</dbReference>
<dbReference type="GO" id="GO:0000287">
    <property type="term" value="F:magnesium ion binding"/>
    <property type="evidence" value="ECO:0007669"/>
    <property type="project" value="UniProtKB-UniRule"/>
</dbReference>
<dbReference type="InterPro" id="IPR000705">
    <property type="entry name" value="Galactokinase"/>
</dbReference>
<keyword evidence="17" id="KW-1185">Reference proteome</keyword>
<keyword evidence="4 11" id="KW-0479">Metal-binding</keyword>
<feature type="binding site" evidence="11">
    <location>
        <position position="66"/>
    </location>
    <ligand>
        <name>ATP</name>
        <dbReference type="ChEBI" id="CHEBI:30616"/>
    </ligand>
</feature>
<sequence length="383" mass="42397">MNPEIIKSAFVELFGKKPIVVKSPGRINLIGEHTDYNEGFVLPAAINKEIIIAVQKNNSEECRLFSHDFQESLSFDLNDFERMEGGWGNYVMGVVAQLQKAGYPIEGFDLVFGGDVPVGAGLSSSAAVENGVCLALSELFGLGLERLDMLKFAQKAEHEFAGVQCGIMDQFASMMGKENHAIRLDCRSLEYSYFPMELGEYQIILCDTQVKHSLADSAYNDRRKECQEGVAAVQQTNQTVKSLRDVTLEMLEDAKSKISEVVYRRCKFVIEENARLLRGCELLEKGDIKGFGQQMYGSHDGLSEMYEVSCKELDFLADFAKSREDVAGARMMGGGFGGCTINLVAKASKETFEKEVAAAYKEAFDKSLKIYEVDVTDGTRVVG</sequence>
<dbReference type="GO" id="GO:0006012">
    <property type="term" value="P:galactose metabolic process"/>
    <property type="evidence" value="ECO:0007669"/>
    <property type="project" value="UniProtKB-UniRule"/>
</dbReference>
<evidence type="ECO:0000259" key="14">
    <source>
        <dbReference type="Pfam" id="PF08544"/>
    </source>
</evidence>
<dbReference type="GO" id="GO:0005524">
    <property type="term" value="F:ATP binding"/>
    <property type="evidence" value="ECO:0007669"/>
    <property type="project" value="UniProtKB-UniRule"/>
</dbReference>
<dbReference type="Proteomes" id="UP000316614">
    <property type="component" value="Chromosome"/>
</dbReference>
<keyword evidence="7 11" id="KW-0067">ATP-binding</keyword>
<dbReference type="InterPro" id="IPR036554">
    <property type="entry name" value="GHMP_kinase_C_sf"/>
</dbReference>
<comment type="function">
    <text evidence="11">Catalyzes the transfer of the gamma-phosphate of ATP to D-galactose to form alpha-D-galactose-1-phosphate (Gal-1-P).</text>
</comment>
<keyword evidence="6 11" id="KW-0418">Kinase</keyword>
<evidence type="ECO:0000313" key="16">
    <source>
        <dbReference type="EMBL" id="QDH78086.1"/>
    </source>
</evidence>
<feature type="binding site" evidence="11">
    <location>
        <position position="157"/>
    </location>
    <ligand>
        <name>Mg(2+)</name>
        <dbReference type="ChEBI" id="CHEBI:18420"/>
    </ligand>
</feature>
<dbReference type="FunFam" id="3.30.230.10:FF:000017">
    <property type="entry name" value="Galactokinase"/>
    <property type="match status" value="1"/>
</dbReference>
<keyword evidence="8 11" id="KW-0460">Magnesium</keyword>
<evidence type="ECO:0000256" key="12">
    <source>
        <dbReference type="NCBIfam" id="TIGR00131"/>
    </source>
</evidence>
<keyword evidence="3 11" id="KW-0808">Transferase</keyword>
<dbReference type="Pfam" id="PF10509">
    <property type="entry name" value="GalKase_gal_bdg"/>
    <property type="match status" value="1"/>
</dbReference>
<dbReference type="AlphaFoldDB" id="A0A514CE47"/>
<dbReference type="HAMAP" id="MF_00246">
    <property type="entry name" value="Galactokinase"/>
    <property type="match status" value="1"/>
</dbReference>
<evidence type="ECO:0000259" key="13">
    <source>
        <dbReference type="Pfam" id="PF00288"/>
    </source>
</evidence>
<dbReference type="PIRSF" id="PIRSF000530">
    <property type="entry name" value="Galactokinase"/>
    <property type="match status" value="1"/>
</dbReference>
<accession>A0A514CE47</accession>
<dbReference type="PRINTS" id="PR00959">
    <property type="entry name" value="MEVGALKINASE"/>
</dbReference>
<gene>
    <name evidence="11" type="primary">galK</name>
    <name evidence="16" type="ORF">FKX85_03155</name>
</gene>
<protein>
    <recommendedName>
        <fullName evidence="11 12">Galactokinase</fullName>
        <ecNumber evidence="11 12">2.7.1.6</ecNumber>
    </recommendedName>
    <alternativeName>
        <fullName evidence="11">Galactose kinase</fullName>
    </alternativeName>
</protein>
<dbReference type="Gene3D" id="3.30.230.10">
    <property type="match status" value="1"/>
</dbReference>
<dbReference type="PANTHER" id="PTHR10457:SF7">
    <property type="entry name" value="GALACTOKINASE-RELATED"/>
    <property type="match status" value="1"/>
</dbReference>
<dbReference type="InterPro" id="IPR019539">
    <property type="entry name" value="GalKase_N"/>
</dbReference>
<dbReference type="PANTHER" id="PTHR10457">
    <property type="entry name" value="MEVALONATE KINASE/GALACTOKINASE"/>
    <property type="match status" value="1"/>
</dbReference>
<evidence type="ECO:0000256" key="8">
    <source>
        <dbReference type="ARBA" id="ARBA00022842"/>
    </source>
</evidence>
<comment type="catalytic activity">
    <reaction evidence="11">
        <text>alpha-D-galactose + ATP = alpha-D-galactose 1-phosphate + ADP + H(+)</text>
        <dbReference type="Rhea" id="RHEA:13553"/>
        <dbReference type="ChEBI" id="CHEBI:15378"/>
        <dbReference type="ChEBI" id="CHEBI:28061"/>
        <dbReference type="ChEBI" id="CHEBI:30616"/>
        <dbReference type="ChEBI" id="CHEBI:58336"/>
        <dbReference type="ChEBI" id="CHEBI:456216"/>
        <dbReference type="EC" id="2.7.1.6"/>
    </reaction>
</comment>
<comment type="similarity">
    <text evidence="1 11">Belongs to the GHMP kinase family. GalK subfamily.</text>
</comment>
<dbReference type="InterPro" id="IPR014721">
    <property type="entry name" value="Ribsml_uS5_D2-typ_fold_subgr"/>
</dbReference>
<dbReference type="UniPathway" id="UPA00214"/>
<name>A0A514CE47_9BACT</name>
<keyword evidence="10 11" id="KW-0119">Carbohydrate metabolism</keyword>